<dbReference type="PANTHER" id="PTHR45833:SF1">
    <property type="entry name" value="METHIONINE SYNTHASE"/>
    <property type="match status" value="1"/>
</dbReference>
<dbReference type="GO" id="GO:0032259">
    <property type="term" value="P:methylation"/>
    <property type="evidence" value="ECO:0007669"/>
    <property type="project" value="UniProtKB-KW"/>
</dbReference>
<dbReference type="InterPro" id="IPR037010">
    <property type="entry name" value="VitB12-dep_Met_synth_activ_sf"/>
</dbReference>
<evidence type="ECO:0000256" key="9">
    <source>
        <dbReference type="ARBA" id="ARBA00022605"/>
    </source>
</evidence>
<keyword evidence="9 21" id="KW-0028">Amino-acid biosynthesis</keyword>
<dbReference type="Gene3D" id="3.20.20.20">
    <property type="entry name" value="Dihydropteroate synthase-like"/>
    <property type="match status" value="1"/>
</dbReference>
<reference evidence="30" key="1">
    <citation type="journal article" date="2018" name="Int. J. Syst. Evol. Microbiol.">
        <title>Carboxylicivirga sediminis sp. nov., isolated from coastal sediment.</title>
        <authorList>
            <person name="Wang F.Q."/>
            <person name="Ren L.H."/>
            <person name="Zou R.J."/>
            <person name="Sun Y.Z."/>
            <person name="Liu X.J."/>
            <person name="Jiang F."/>
            <person name="Liu L.J."/>
        </authorList>
    </citation>
    <scope>NUCLEOTIDE SEQUENCE</scope>
    <source>
        <strain evidence="30">JR1</strain>
    </source>
</reference>
<dbReference type="Pfam" id="PF02607">
    <property type="entry name" value="B12-binding_2"/>
    <property type="match status" value="1"/>
</dbReference>
<dbReference type="CDD" id="cd00740">
    <property type="entry name" value="MeTr"/>
    <property type="match status" value="1"/>
</dbReference>
<dbReference type="FunFam" id="1.10.1240.10:FF:000001">
    <property type="entry name" value="Methionine synthase"/>
    <property type="match status" value="1"/>
</dbReference>
<dbReference type="GO" id="GO:0050667">
    <property type="term" value="P:homocysteine metabolic process"/>
    <property type="evidence" value="ECO:0007669"/>
    <property type="project" value="TreeGrafter"/>
</dbReference>
<evidence type="ECO:0000256" key="10">
    <source>
        <dbReference type="ARBA" id="ARBA00022628"/>
    </source>
</evidence>
<evidence type="ECO:0000256" key="14">
    <source>
        <dbReference type="ARBA" id="ARBA00022737"/>
    </source>
</evidence>
<dbReference type="PIRSF" id="PIRSF000381">
    <property type="entry name" value="MetH"/>
    <property type="match status" value="1"/>
</dbReference>
<evidence type="ECO:0000313" key="30">
    <source>
        <dbReference type="EMBL" id="MBR8537033.1"/>
    </source>
</evidence>
<feature type="binding site" evidence="22 24">
    <location>
        <position position="309"/>
    </location>
    <ligand>
        <name>Zn(2+)</name>
        <dbReference type="ChEBI" id="CHEBI:29105"/>
    </ligand>
</feature>
<evidence type="ECO:0000259" key="25">
    <source>
        <dbReference type="PROSITE" id="PS50970"/>
    </source>
</evidence>
<dbReference type="GO" id="GO:0031419">
    <property type="term" value="F:cobalamin binding"/>
    <property type="evidence" value="ECO:0007669"/>
    <property type="project" value="UniProtKB-UniRule"/>
</dbReference>
<dbReference type="PROSITE" id="PS50970">
    <property type="entry name" value="HCY"/>
    <property type="match status" value="1"/>
</dbReference>
<feature type="binding site" evidence="23">
    <location>
        <position position="861"/>
    </location>
    <ligand>
        <name>methylcob(III)alamin</name>
        <dbReference type="ChEBI" id="CHEBI:28115"/>
    </ligand>
</feature>
<dbReference type="Pfam" id="PF02965">
    <property type="entry name" value="Met_synt_B12"/>
    <property type="match status" value="1"/>
</dbReference>
<keyword evidence="14" id="KW-0677">Repeat</keyword>
<dbReference type="Gene3D" id="1.10.1240.10">
    <property type="entry name" value="Methionine synthase domain"/>
    <property type="match status" value="1"/>
</dbReference>
<dbReference type="GO" id="GO:0008705">
    <property type="term" value="F:methionine synthase activity"/>
    <property type="evidence" value="ECO:0007669"/>
    <property type="project" value="UniProtKB-UniRule"/>
</dbReference>
<feature type="binding site" evidence="22 24">
    <location>
        <position position="246"/>
    </location>
    <ligand>
        <name>Zn(2+)</name>
        <dbReference type="ChEBI" id="CHEBI:29105"/>
    </ligand>
</feature>
<evidence type="ECO:0000256" key="18">
    <source>
        <dbReference type="ARBA" id="ARBA00025552"/>
    </source>
</evidence>
<dbReference type="NCBIfam" id="NF007024">
    <property type="entry name" value="PRK09490.1"/>
    <property type="match status" value="1"/>
</dbReference>
<dbReference type="InterPro" id="IPR011005">
    <property type="entry name" value="Dihydropteroate_synth-like_sf"/>
</dbReference>
<comment type="pathway">
    <text evidence="4 21">Amino-acid biosynthesis; L-methionine biosynthesis via de novo pathway; L-methionine from L-homocysteine (MetH route): step 1/1.</text>
</comment>
<protein>
    <recommendedName>
        <fullName evidence="7 20">Methionine synthase</fullName>
        <ecNumber evidence="6 20">2.1.1.13</ecNumber>
    </recommendedName>
    <alternativeName>
        <fullName evidence="19 21">5-methyltetrahydrofolate--homocysteine methyltransferase</fullName>
    </alternativeName>
</protein>
<feature type="domain" description="B12-binding N-terminal" evidence="29">
    <location>
        <begin position="648"/>
        <end position="742"/>
    </location>
</feature>
<dbReference type="FunFam" id="3.20.20.20:FF:000002">
    <property type="entry name" value="Methionine synthase"/>
    <property type="match status" value="1"/>
</dbReference>
<accession>A0A941F548</accession>
<dbReference type="EMBL" id="JAGTAR010000026">
    <property type="protein sequence ID" value="MBR8537033.1"/>
    <property type="molecule type" value="Genomic_DNA"/>
</dbReference>
<feature type="binding site" evidence="23">
    <location>
        <begin position="757"/>
        <end position="761"/>
    </location>
    <ligand>
        <name>methylcob(III)alamin</name>
        <dbReference type="ChEBI" id="CHEBI:28115"/>
    </ligand>
</feature>
<keyword evidence="12 21" id="KW-0949">S-adenosyl-L-methionine</keyword>
<dbReference type="InterPro" id="IPR036589">
    <property type="entry name" value="HCY_dom_sf"/>
</dbReference>
<evidence type="ECO:0000256" key="23">
    <source>
        <dbReference type="PIRSR" id="PIRSR000381-2"/>
    </source>
</evidence>
<organism evidence="30 31">
    <name type="scientific">Carboxylicivirga sediminis</name>
    <dbReference type="NCBI Taxonomy" id="2006564"/>
    <lineage>
        <taxon>Bacteria</taxon>
        <taxon>Pseudomonadati</taxon>
        <taxon>Bacteroidota</taxon>
        <taxon>Bacteroidia</taxon>
        <taxon>Marinilabiliales</taxon>
        <taxon>Marinilabiliaceae</taxon>
        <taxon>Carboxylicivirga</taxon>
    </lineage>
</organism>
<keyword evidence="10 21" id="KW-0846">Cobalamin</keyword>
<keyword evidence="31" id="KW-1185">Reference proteome</keyword>
<evidence type="ECO:0000256" key="20">
    <source>
        <dbReference type="NCBIfam" id="TIGR02082"/>
    </source>
</evidence>
<feature type="binding site" evidence="23">
    <location>
        <position position="692"/>
    </location>
    <ligand>
        <name>methylcob(III)alamin</name>
        <dbReference type="ChEBI" id="CHEBI:28115"/>
    </ligand>
</feature>
<feature type="binding site" description="axial binding residue" evidence="22">
    <location>
        <position position="760"/>
    </location>
    <ligand>
        <name>methylcob(III)alamin</name>
        <dbReference type="ChEBI" id="CHEBI:28115"/>
    </ligand>
    <ligandPart>
        <name>Co</name>
        <dbReference type="ChEBI" id="CHEBI:27638"/>
    </ligandPart>
</feature>
<evidence type="ECO:0000259" key="28">
    <source>
        <dbReference type="PROSITE" id="PS51332"/>
    </source>
</evidence>
<name>A0A941F548_9BACT</name>
<keyword evidence="15 21" id="KW-0862">Zinc</keyword>
<evidence type="ECO:0000256" key="13">
    <source>
        <dbReference type="ARBA" id="ARBA00022723"/>
    </source>
</evidence>
<evidence type="ECO:0000259" key="26">
    <source>
        <dbReference type="PROSITE" id="PS50972"/>
    </source>
</evidence>
<evidence type="ECO:0000256" key="21">
    <source>
        <dbReference type="PIRNR" id="PIRNR000381"/>
    </source>
</evidence>
<dbReference type="Pfam" id="PF02574">
    <property type="entry name" value="S-methyl_trans"/>
    <property type="match status" value="1"/>
</dbReference>
<dbReference type="Pfam" id="PF00809">
    <property type="entry name" value="Pterin_bind"/>
    <property type="match status" value="1"/>
</dbReference>
<evidence type="ECO:0000256" key="11">
    <source>
        <dbReference type="ARBA" id="ARBA00022679"/>
    </source>
</evidence>
<feature type="domain" description="B12-binding" evidence="28">
    <location>
        <begin position="747"/>
        <end position="882"/>
    </location>
</feature>
<evidence type="ECO:0000256" key="4">
    <source>
        <dbReference type="ARBA" id="ARBA00005178"/>
    </source>
</evidence>
<comment type="catalytic activity">
    <reaction evidence="1 21">
        <text>(6S)-5-methyl-5,6,7,8-tetrahydrofolate + L-homocysteine = (6S)-5,6,7,8-tetrahydrofolate + L-methionine</text>
        <dbReference type="Rhea" id="RHEA:11172"/>
        <dbReference type="ChEBI" id="CHEBI:18608"/>
        <dbReference type="ChEBI" id="CHEBI:57453"/>
        <dbReference type="ChEBI" id="CHEBI:57844"/>
        <dbReference type="ChEBI" id="CHEBI:58199"/>
        <dbReference type="EC" id="2.1.1.13"/>
    </reaction>
</comment>
<dbReference type="InterPro" id="IPR003759">
    <property type="entry name" value="Cbl-bd_cap"/>
</dbReference>
<feature type="binding site" evidence="22 24">
    <location>
        <position position="310"/>
    </location>
    <ligand>
        <name>Zn(2+)</name>
        <dbReference type="ChEBI" id="CHEBI:29105"/>
    </ligand>
</feature>
<dbReference type="SUPFAM" id="SSF56507">
    <property type="entry name" value="Methionine synthase activation domain-like"/>
    <property type="match status" value="1"/>
</dbReference>
<keyword evidence="16 21" id="KW-0486">Methionine biosynthesis</keyword>
<dbReference type="AlphaFoldDB" id="A0A941F548"/>
<evidence type="ECO:0000256" key="19">
    <source>
        <dbReference type="ARBA" id="ARBA00031040"/>
    </source>
</evidence>
<comment type="function">
    <text evidence="18 21">Catalyzes the transfer of a methyl group from methyl-cobalamin to homocysteine, yielding enzyme-bound cob(I)alamin and methionine. Subsequently, remethylates the cofactor using methyltetrahydrofolate.</text>
</comment>
<evidence type="ECO:0000256" key="5">
    <source>
        <dbReference type="ARBA" id="ARBA00010398"/>
    </source>
</evidence>
<feature type="domain" description="Pterin-binding" evidence="26">
    <location>
        <begin position="355"/>
        <end position="616"/>
    </location>
</feature>
<feature type="domain" description="AdoMet activation" evidence="27">
    <location>
        <begin position="897"/>
        <end position="1245"/>
    </location>
</feature>
<dbReference type="FunFam" id="3.20.20.330:FF:000001">
    <property type="entry name" value="Methionine synthase"/>
    <property type="match status" value="1"/>
</dbReference>
<evidence type="ECO:0000256" key="22">
    <source>
        <dbReference type="PIRSR" id="PIRSR000381-1"/>
    </source>
</evidence>
<dbReference type="GO" id="GO:0008270">
    <property type="term" value="F:zinc ion binding"/>
    <property type="evidence" value="ECO:0007669"/>
    <property type="project" value="UniProtKB-UniRule"/>
</dbReference>
<evidence type="ECO:0000256" key="7">
    <source>
        <dbReference type="ARBA" id="ARBA00013998"/>
    </source>
</evidence>
<dbReference type="RefSeq" id="WP_212192059.1">
    <property type="nucleotide sequence ID" value="NZ_JAGTAR010000026.1"/>
</dbReference>
<evidence type="ECO:0000256" key="24">
    <source>
        <dbReference type="PROSITE-ProRule" id="PRU00333"/>
    </source>
</evidence>
<dbReference type="Gene3D" id="3.40.50.280">
    <property type="entry name" value="Cobalamin-binding domain"/>
    <property type="match status" value="1"/>
</dbReference>
<sequence length="1245" mass="139621">MTRTELLYKVIKERVLLLDGAMGSLIQTYKLEEEDYRGERFKHHHMPIKGNNDILSLSRPDIIKEIHAKYLEAGSDIIETNTFNATSISQADYDMQEAVWDINFESARIAREVADKYTAKNPDKPRFVCGSIGPLNKALSLSPDVNNPGYRSTSFDEVKEAYKEQVRALIQGGSDLLMIETVFDTLNAKAALFAIDEVFEEEACKLPIMVSGTITDASGRTLSGQTLQAFIDSISHMDILSIGLNCSLGAEELEPYVTELSKNAPFYISTHPNAGLPNQFGEYDQTPNQMSALVEHWMADGKVNIIGGCCGTTPEHIAAMAKVAAKYDGHQKVQPSTITHLSGLESLQMRKDANFVNIGERCNVAGSRKFLRLIKEKKYEEAVDIARHQVENGAQIVDVNMDDAMLDAKEEMVTFLNMLMSDPDVSKVPVMVDSSKFEVIEAGLKCLQGKSVVNSISLKEGEELFLEHARIIKKYGAAVVVMAFDEKGQADTFERRKEICGRAYRLLTEKLDFPPQDIIFDPNVLAIATGIEEHNNYAVDFIKTCKWIKENLPHAHISGGISNLSFSFRGNNVVREAIHSVFLYYAIQEGLDMGIVNPAMLQVYDDIPKELLDYVEDVVLNKRSDATDRLVEYAEQIKNTQQTEGEIQQAAWREGTLEERLSHCLVKGISDYLDVDIAEALEKYPTALDIIEQPLMDGMNVVGELFGSGKMFLPQVVKTARVMKKAVAILQPIIEEEKAATGGAKTNGKILMATVKGDVHDIGKNIVGVILGCNNYEVIDLGVMVPTEEILKNAIEHGVDIIGLSGLITPSLEEMVTVAKEMKRNSFNIPLLIGGATTSKIHTAVKIEPEYDNPVVHVKDASKSAQVVSALLSAKEKDNFVQQVKHEYEGLRERNAKKKTINLLPIEEARARKHHIDWANTITPLPAEAGVRVLEDYPISEIRKFIDWTFFYQAWRLTGNYDHMESVVDETSKAKWLERYRTADAKAKAEEALKLYRDSQAMLDRIEQEHMLQANAVFGIFPANSVGDDIEVYTDESRQEVMATFHHLREQQDKPGKKIFHCLSDYVAPKESKRFDHIGGFAVTAGVGIEKWLEQFEADHDDYSSILLKSLADRLAEAFAELLHYRIRTEFWGYAPEEVIDHENLIRERYRGIRPALGYPACPDHSEKRTLFDLLQAEENAGITLTEHYSMYPNASVSGIYLAHPDAIYFGLGKIGKDQVQDVARRKGCTDEEVEKWIPLNLEYK</sequence>
<dbReference type="PROSITE" id="PS51337">
    <property type="entry name" value="B12_BINDING_NTER"/>
    <property type="match status" value="1"/>
</dbReference>
<feature type="domain" description="Hcy-binding" evidence="25">
    <location>
        <begin position="4"/>
        <end position="324"/>
    </location>
</feature>
<evidence type="ECO:0000256" key="2">
    <source>
        <dbReference type="ARBA" id="ARBA00001947"/>
    </source>
</evidence>
<comment type="cofactor">
    <cofactor evidence="3 21 22">
        <name>methylcob(III)alamin</name>
        <dbReference type="ChEBI" id="CHEBI:28115"/>
    </cofactor>
</comment>
<keyword evidence="11 21" id="KW-0808">Transferase</keyword>
<dbReference type="SUPFAM" id="SSF47644">
    <property type="entry name" value="Methionine synthase domain"/>
    <property type="match status" value="1"/>
</dbReference>
<evidence type="ECO:0000256" key="3">
    <source>
        <dbReference type="ARBA" id="ARBA00001956"/>
    </source>
</evidence>
<dbReference type="Proteomes" id="UP000679220">
    <property type="component" value="Unassembled WGS sequence"/>
</dbReference>
<evidence type="ECO:0000259" key="29">
    <source>
        <dbReference type="PROSITE" id="PS51337"/>
    </source>
</evidence>
<reference evidence="30" key="2">
    <citation type="submission" date="2021-04" db="EMBL/GenBank/DDBJ databases">
        <authorList>
            <person name="Zhang T."/>
            <person name="Zhang Y."/>
            <person name="Lu D."/>
            <person name="Zuo D."/>
            <person name="Du Z."/>
        </authorList>
    </citation>
    <scope>NUCLEOTIDE SEQUENCE</scope>
    <source>
        <strain evidence="30">JR1</strain>
    </source>
</reference>
<gene>
    <name evidence="30" type="primary">metH</name>
    <name evidence="30" type="ORF">KDU71_15785</name>
</gene>
<dbReference type="SUPFAM" id="SSF52242">
    <property type="entry name" value="Cobalamin (vitamin B12)-binding domain"/>
    <property type="match status" value="1"/>
</dbReference>
<comment type="cofactor">
    <cofactor evidence="2 21 24">
        <name>Zn(2+)</name>
        <dbReference type="ChEBI" id="CHEBI:29105"/>
    </cofactor>
</comment>
<dbReference type="NCBIfam" id="TIGR02082">
    <property type="entry name" value="metH"/>
    <property type="match status" value="1"/>
</dbReference>
<dbReference type="EC" id="2.1.1.13" evidence="6 20"/>
<evidence type="ECO:0000256" key="17">
    <source>
        <dbReference type="ARBA" id="ARBA00023285"/>
    </source>
</evidence>
<dbReference type="InterPro" id="IPR036724">
    <property type="entry name" value="Cobalamin-bd_sf"/>
</dbReference>
<dbReference type="Gene3D" id="1.10.288.10">
    <property type="entry name" value="Cobalamin-dependent Methionine Synthase, domain 2"/>
    <property type="match status" value="1"/>
</dbReference>
<dbReference type="Gene3D" id="3.10.196.10">
    <property type="entry name" value="Vitamin B12-dependent methionine synthase, activation domain"/>
    <property type="match status" value="1"/>
</dbReference>
<dbReference type="InterPro" id="IPR050554">
    <property type="entry name" value="Met_Synthase/Corrinoid"/>
</dbReference>
<comment type="domain">
    <text evidence="21">Modular enzyme with four functionally distinct domains. The isolated Hcy-binding domain catalyzes methyl transfer from free methylcobalamin to homocysteine. The Hcy-binding domain in association with the pterin-binding domain catalyzes the methylation of cob(I)alamin by methyltetrahydrofolate and the methylation of homocysteine. The B12-binding domain binds the cofactor. The AdoMet activation domain binds S-adenosyl-L-methionine. Under aerobic conditions cob(I)alamin can be converted to inactive cob(II)alamin. Reductive methylation by S-adenosyl-L-methionine and flavodoxin regenerates methylcobalamin.</text>
</comment>
<evidence type="ECO:0000256" key="8">
    <source>
        <dbReference type="ARBA" id="ARBA00022603"/>
    </source>
</evidence>
<dbReference type="InterPro" id="IPR003726">
    <property type="entry name" value="HCY_dom"/>
</dbReference>
<dbReference type="InterPro" id="IPR036594">
    <property type="entry name" value="Meth_synthase_dom"/>
</dbReference>
<evidence type="ECO:0000256" key="16">
    <source>
        <dbReference type="ARBA" id="ARBA00023167"/>
    </source>
</evidence>
<comment type="caution">
    <text evidence="30">The sequence shown here is derived from an EMBL/GenBank/DDBJ whole genome shotgun (WGS) entry which is preliminary data.</text>
</comment>
<dbReference type="InterPro" id="IPR011822">
    <property type="entry name" value="MetH"/>
</dbReference>
<dbReference type="InterPro" id="IPR004223">
    <property type="entry name" value="VitB12-dep_Met_synth_activ_dom"/>
</dbReference>
<dbReference type="PROSITE" id="PS50974">
    <property type="entry name" value="ADOMET_ACTIVATION"/>
    <property type="match status" value="1"/>
</dbReference>
<dbReference type="GO" id="GO:0046653">
    <property type="term" value="P:tetrahydrofolate metabolic process"/>
    <property type="evidence" value="ECO:0007669"/>
    <property type="project" value="TreeGrafter"/>
</dbReference>
<dbReference type="PROSITE" id="PS50972">
    <property type="entry name" value="PTERIN_BINDING"/>
    <property type="match status" value="1"/>
</dbReference>
<keyword evidence="13 21" id="KW-0479">Metal-binding</keyword>
<evidence type="ECO:0000256" key="6">
    <source>
        <dbReference type="ARBA" id="ARBA00012032"/>
    </source>
</evidence>
<comment type="similarity">
    <text evidence="5">Belongs to the vitamin-B12 dependent methionine synthase family.</text>
</comment>
<dbReference type="FunFam" id="3.40.50.280:FF:000001">
    <property type="entry name" value="Methionine synthase"/>
    <property type="match status" value="1"/>
</dbReference>
<evidence type="ECO:0000259" key="27">
    <source>
        <dbReference type="PROSITE" id="PS50974"/>
    </source>
</evidence>
<evidence type="ECO:0000313" key="31">
    <source>
        <dbReference type="Proteomes" id="UP000679220"/>
    </source>
</evidence>
<dbReference type="SUPFAM" id="SSF82282">
    <property type="entry name" value="Homocysteine S-methyltransferase"/>
    <property type="match status" value="1"/>
</dbReference>
<feature type="binding site" evidence="23">
    <location>
        <position position="805"/>
    </location>
    <ligand>
        <name>methylcob(III)alamin</name>
        <dbReference type="ChEBI" id="CHEBI:28115"/>
    </ligand>
</feature>
<dbReference type="PROSITE" id="PS51332">
    <property type="entry name" value="B12_BINDING"/>
    <property type="match status" value="1"/>
</dbReference>
<evidence type="ECO:0000256" key="12">
    <source>
        <dbReference type="ARBA" id="ARBA00022691"/>
    </source>
</evidence>
<feature type="binding site" evidence="23">
    <location>
        <position position="1154"/>
    </location>
    <ligand>
        <name>S-adenosyl-L-methionine</name>
        <dbReference type="ChEBI" id="CHEBI:59789"/>
    </ligand>
</feature>
<evidence type="ECO:0000256" key="1">
    <source>
        <dbReference type="ARBA" id="ARBA00001700"/>
    </source>
</evidence>
<dbReference type="InterPro" id="IPR000489">
    <property type="entry name" value="Pterin-binding_dom"/>
</dbReference>
<proteinExistence type="inferred from homology"/>
<dbReference type="SMART" id="SM01018">
    <property type="entry name" value="B12-binding_2"/>
    <property type="match status" value="1"/>
</dbReference>
<feature type="binding site" evidence="23">
    <location>
        <position position="947"/>
    </location>
    <ligand>
        <name>S-adenosyl-L-methionine</name>
        <dbReference type="ChEBI" id="CHEBI:59789"/>
    </ligand>
</feature>
<dbReference type="InterPro" id="IPR033706">
    <property type="entry name" value="Met_synthase_B12-bd"/>
</dbReference>
<dbReference type="CDD" id="cd02069">
    <property type="entry name" value="methionine_synthase_B12_BD"/>
    <property type="match status" value="1"/>
</dbReference>
<dbReference type="PANTHER" id="PTHR45833">
    <property type="entry name" value="METHIONINE SYNTHASE"/>
    <property type="match status" value="1"/>
</dbReference>
<dbReference type="SUPFAM" id="SSF51717">
    <property type="entry name" value="Dihydropteroate synthetase-like"/>
    <property type="match status" value="1"/>
</dbReference>
<evidence type="ECO:0000256" key="15">
    <source>
        <dbReference type="ARBA" id="ARBA00022833"/>
    </source>
</evidence>
<feature type="binding site" evidence="23">
    <location>
        <begin position="1209"/>
        <end position="1210"/>
    </location>
    <ligand>
        <name>S-adenosyl-L-methionine</name>
        <dbReference type="ChEBI" id="CHEBI:59789"/>
    </ligand>
</feature>
<dbReference type="Pfam" id="PF02310">
    <property type="entry name" value="B12-binding"/>
    <property type="match status" value="1"/>
</dbReference>
<dbReference type="Gene3D" id="3.20.20.330">
    <property type="entry name" value="Homocysteine-binding-like domain"/>
    <property type="match status" value="1"/>
</dbReference>
<feature type="binding site" evidence="23">
    <location>
        <position position="809"/>
    </location>
    <ligand>
        <name>methylcob(III)alamin</name>
        <dbReference type="ChEBI" id="CHEBI:28115"/>
    </ligand>
</feature>
<dbReference type="GO" id="GO:0005829">
    <property type="term" value="C:cytosol"/>
    <property type="evidence" value="ECO:0007669"/>
    <property type="project" value="TreeGrafter"/>
</dbReference>
<dbReference type="InterPro" id="IPR006158">
    <property type="entry name" value="Cobalamin-bd"/>
</dbReference>
<keyword evidence="8 21" id="KW-0489">Methyltransferase</keyword>
<keyword evidence="17 21" id="KW-0170">Cobalt</keyword>